<dbReference type="Gene3D" id="3.40.50.620">
    <property type="entry name" value="HUPs"/>
    <property type="match status" value="1"/>
</dbReference>
<evidence type="ECO:0000256" key="3">
    <source>
        <dbReference type="ARBA" id="ARBA00012389"/>
    </source>
</evidence>
<comment type="pathway">
    <text evidence="2">Cofactor biosynthesis; NAD(+) biosynthesis; deamido-NAD(+) from nicotinate D-ribonucleotide: step 1/1.</text>
</comment>
<sequence length="195" mass="22089">MKFKNNSIALFGTSADPPTLGHEALLSELTKIFPKVITWASDNPDKKHQIPLLKRTQLLRILVQKISHPKLELVQELSSPRTIHTLKKAFQLWPEASFSFVIGSDLAMQIPKWLNAKSILSKVRIAIAMRDGWPISDLQLAKIEKLGGKIEILPFKIPESSSSKFRERPQKILVPKELVPLLLEENLYGLADNRK</sequence>
<evidence type="ECO:0000256" key="5">
    <source>
        <dbReference type="ARBA" id="ARBA00022679"/>
    </source>
</evidence>
<dbReference type="GO" id="GO:0005524">
    <property type="term" value="F:ATP binding"/>
    <property type="evidence" value="ECO:0007669"/>
    <property type="project" value="UniProtKB-KW"/>
</dbReference>
<evidence type="ECO:0000259" key="11">
    <source>
        <dbReference type="Pfam" id="PF01467"/>
    </source>
</evidence>
<keyword evidence="7" id="KW-0547">Nucleotide-binding</keyword>
<dbReference type="PANTHER" id="PTHR39321">
    <property type="entry name" value="NICOTINATE-NUCLEOTIDE ADENYLYLTRANSFERASE-RELATED"/>
    <property type="match status" value="1"/>
</dbReference>
<proteinExistence type="predicted"/>
<keyword evidence="5 12" id="KW-0808">Transferase</keyword>
<dbReference type="NCBIfam" id="NF000842">
    <property type="entry name" value="PRK00071.2-1"/>
    <property type="match status" value="1"/>
</dbReference>
<evidence type="ECO:0000256" key="7">
    <source>
        <dbReference type="ARBA" id="ARBA00022741"/>
    </source>
</evidence>
<feature type="domain" description="Cytidyltransferase-like" evidence="11">
    <location>
        <begin position="10"/>
        <end position="168"/>
    </location>
</feature>
<organism evidence="12 13">
    <name type="scientific">Prochlorococcus marinus str. PAC1</name>
    <dbReference type="NCBI Taxonomy" id="59924"/>
    <lineage>
        <taxon>Bacteria</taxon>
        <taxon>Bacillati</taxon>
        <taxon>Cyanobacteriota</taxon>
        <taxon>Cyanophyceae</taxon>
        <taxon>Synechococcales</taxon>
        <taxon>Prochlorococcaceae</taxon>
        <taxon>Prochlorococcus</taxon>
    </lineage>
</organism>
<reference evidence="13" key="1">
    <citation type="journal article" date="2014" name="Sci. Data">
        <title>Genomes of diverse isolates of the marine cyanobacterium Prochlorococcus.</title>
        <authorList>
            <person name="Biller S."/>
            <person name="Berube P."/>
            <person name="Thompson J."/>
            <person name="Kelly L."/>
            <person name="Roggensack S."/>
            <person name="Awad L."/>
            <person name="Roache-Johnson K."/>
            <person name="Ding H."/>
            <person name="Giovannoni S.J."/>
            <person name="Moore L.R."/>
            <person name="Chisholm S.W."/>
        </authorList>
    </citation>
    <scope>NUCLEOTIDE SEQUENCE [LARGE SCALE GENOMIC DNA]</scope>
    <source>
        <strain evidence="13">PAC1</strain>
    </source>
</reference>
<dbReference type="CDD" id="cd02165">
    <property type="entry name" value="NMNAT"/>
    <property type="match status" value="1"/>
</dbReference>
<evidence type="ECO:0000256" key="4">
    <source>
        <dbReference type="ARBA" id="ARBA00022642"/>
    </source>
</evidence>
<gene>
    <name evidence="12" type="ORF">EV03_0898</name>
</gene>
<keyword evidence="6 12" id="KW-0548">Nucleotidyltransferase</keyword>
<dbReference type="InterPro" id="IPR004821">
    <property type="entry name" value="Cyt_trans-like"/>
</dbReference>
<comment type="function">
    <text evidence="1">Catalyzes the reversible adenylation of nicotinate mononucleotide (NaMN) to nicotinic acid adenine dinucleotide (NaAD).</text>
</comment>
<name>A0A0A2C3P2_PROMR</name>
<dbReference type="EC" id="2.7.7.18" evidence="3"/>
<comment type="catalytic activity">
    <reaction evidence="10">
        <text>nicotinate beta-D-ribonucleotide + ATP + H(+) = deamido-NAD(+) + diphosphate</text>
        <dbReference type="Rhea" id="RHEA:22860"/>
        <dbReference type="ChEBI" id="CHEBI:15378"/>
        <dbReference type="ChEBI" id="CHEBI:30616"/>
        <dbReference type="ChEBI" id="CHEBI:33019"/>
        <dbReference type="ChEBI" id="CHEBI:57502"/>
        <dbReference type="ChEBI" id="CHEBI:58437"/>
        <dbReference type="EC" id="2.7.7.18"/>
    </reaction>
</comment>
<evidence type="ECO:0000313" key="12">
    <source>
        <dbReference type="EMBL" id="KGG20961.1"/>
    </source>
</evidence>
<dbReference type="SUPFAM" id="SSF52374">
    <property type="entry name" value="Nucleotidylyl transferase"/>
    <property type="match status" value="1"/>
</dbReference>
<dbReference type="InterPro" id="IPR014729">
    <property type="entry name" value="Rossmann-like_a/b/a_fold"/>
</dbReference>
<keyword evidence="9" id="KW-0520">NAD</keyword>
<accession>A0A0A2C3P2</accession>
<dbReference type="GO" id="GO:0009435">
    <property type="term" value="P:NAD+ biosynthetic process"/>
    <property type="evidence" value="ECO:0007669"/>
    <property type="project" value="UniProtKB-UniPathway"/>
</dbReference>
<evidence type="ECO:0000256" key="10">
    <source>
        <dbReference type="ARBA" id="ARBA00048721"/>
    </source>
</evidence>
<dbReference type="RefSeq" id="WP_036905540.1">
    <property type="nucleotide sequence ID" value="NZ_CP138967.1"/>
</dbReference>
<dbReference type="AlphaFoldDB" id="A0A0A2C3P2"/>
<keyword evidence="8" id="KW-0067">ATP-binding</keyword>
<dbReference type="PANTHER" id="PTHR39321:SF3">
    <property type="entry name" value="PHOSPHOPANTETHEINE ADENYLYLTRANSFERASE"/>
    <property type="match status" value="1"/>
</dbReference>
<keyword evidence="4" id="KW-0662">Pyridine nucleotide biosynthesis</keyword>
<comment type="caution">
    <text evidence="12">The sequence shown here is derived from an EMBL/GenBank/DDBJ whole genome shotgun (WGS) entry which is preliminary data.</text>
</comment>
<evidence type="ECO:0000256" key="9">
    <source>
        <dbReference type="ARBA" id="ARBA00023027"/>
    </source>
</evidence>
<dbReference type="InterPro" id="IPR005248">
    <property type="entry name" value="NadD/NMNAT"/>
</dbReference>
<evidence type="ECO:0000256" key="6">
    <source>
        <dbReference type="ARBA" id="ARBA00022695"/>
    </source>
</evidence>
<evidence type="ECO:0000313" key="13">
    <source>
        <dbReference type="Proteomes" id="UP000030392"/>
    </source>
</evidence>
<dbReference type="Pfam" id="PF01467">
    <property type="entry name" value="CTP_transf_like"/>
    <property type="match status" value="1"/>
</dbReference>
<dbReference type="UniPathway" id="UPA00253">
    <property type="reaction ID" value="UER00332"/>
</dbReference>
<evidence type="ECO:0000256" key="1">
    <source>
        <dbReference type="ARBA" id="ARBA00002324"/>
    </source>
</evidence>
<dbReference type="Proteomes" id="UP000030392">
    <property type="component" value="Unassembled WGS sequence"/>
</dbReference>
<evidence type="ECO:0000256" key="2">
    <source>
        <dbReference type="ARBA" id="ARBA00005019"/>
    </source>
</evidence>
<dbReference type="GO" id="GO:0004515">
    <property type="term" value="F:nicotinate-nucleotide adenylyltransferase activity"/>
    <property type="evidence" value="ECO:0007669"/>
    <property type="project" value="UniProtKB-EC"/>
</dbReference>
<protein>
    <recommendedName>
        <fullName evidence="3">nicotinate-nucleotide adenylyltransferase</fullName>
        <ecNumber evidence="3">2.7.7.18</ecNumber>
    </recommendedName>
</protein>
<evidence type="ECO:0000256" key="8">
    <source>
        <dbReference type="ARBA" id="ARBA00022840"/>
    </source>
</evidence>
<dbReference type="EMBL" id="JNAX01000010">
    <property type="protein sequence ID" value="KGG20961.1"/>
    <property type="molecule type" value="Genomic_DNA"/>
</dbReference>